<feature type="non-terminal residue" evidence="2">
    <location>
        <position position="1"/>
    </location>
</feature>
<feature type="region of interest" description="Disordered" evidence="1">
    <location>
        <begin position="49"/>
        <end position="156"/>
    </location>
</feature>
<proteinExistence type="predicted"/>
<dbReference type="EMBL" id="AGNL01013319">
    <property type="protein sequence ID" value="EJK67328.1"/>
    <property type="molecule type" value="Genomic_DNA"/>
</dbReference>
<dbReference type="Proteomes" id="UP000266841">
    <property type="component" value="Unassembled WGS sequence"/>
</dbReference>
<protein>
    <submittedName>
        <fullName evidence="2">Uncharacterized protein</fullName>
    </submittedName>
</protein>
<accession>K0SM06</accession>
<name>K0SM06_THAOC</name>
<sequence>TVHRLSKILLEFLVCRHNGEPASIIEEVDDILFVHEAAPIAPPSPAAIVHASSEASAGRGGGRGREGESGGRRNSSLRTPCHSCPLAAPRWRNSAEEEVEEEEEEELLAPERSCPNQSSNEQQSSALSLRTVCELTSASNSSRRGAAEAGDARREAVRTERRKIFMVFSIL</sequence>
<comment type="caution">
    <text evidence="2">The sequence shown here is derived from an EMBL/GenBank/DDBJ whole genome shotgun (WGS) entry which is preliminary data.</text>
</comment>
<reference evidence="2 3" key="1">
    <citation type="journal article" date="2012" name="Genome Biol.">
        <title>Genome and low-iron response of an oceanic diatom adapted to chronic iron limitation.</title>
        <authorList>
            <person name="Lommer M."/>
            <person name="Specht M."/>
            <person name="Roy A.S."/>
            <person name="Kraemer L."/>
            <person name="Andreson R."/>
            <person name="Gutowska M.A."/>
            <person name="Wolf J."/>
            <person name="Bergner S.V."/>
            <person name="Schilhabel M.B."/>
            <person name="Klostermeier U.C."/>
            <person name="Beiko R.G."/>
            <person name="Rosenstiel P."/>
            <person name="Hippler M."/>
            <person name="Laroche J."/>
        </authorList>
    </citation>
    <scope>NUCLEOTIDE SEQUENCE [LARGE SCALE GENOMIC DNA]</scope>
    <source>
        <strain evidence="2 3">CCMP1005</strain>
    </source>
</reference>
<dbReference type="AlphaFoldDB" id="K0SM06"/>
<evidence type="ECO:0000256" key="1">
    <source>
        <dbReference type="SAM" id="MobiDB-lite"/>
    </source>
</evidence>
<feature type="compositionally biased region" description="Polar residues" evidence="1">
    <location>
        <begin position="114"/>
        <end position="142"/>
    </location>
</feature>
<evidence type="ECO:0000313" key="2">
    <source>
        <dbReference type="EMBL" id="EJK67328.1"/>
    </source>
</evidence>
<gene>
    <name evidence="2" type="ORF">THAOC_11655</name>
</gene>
<evidence type="ECO:0000313" key="3">
    <source>
        <dbReference type="Proteomes" id="UP000266841"/>
    </source>
</evidence>
<keyword evidence="3" id="KW-1185">Reference proteome</keyword>
<feature type="compositionally biased region" description="Acidic residues" evidence="1">
    <location>
        <begin position="96"/>
        <end position="108"/>
    </location>
</feature>
<organism evidence="2 3">
    <name type="scientific">Thalassiosira oceanica</name>
    <name type="common">Marine diatom</name>
    <dbReference type="NCBI Taxonomy" id="159749"/>
    <lineage>
        <taxon>Eukaryota</taxon>
        <taxon>Sar</taxon>
        <taxon>Stramenopiles</taxon>
        <taxon>Ochrophyta</taxon>
        <taxon>Bacillariophyta</taxon>
        <taxon>Coscinodiscophyceae</taxon>
        <taxon>Thalassiosirophycidae</taxon>
        <taxon>Thalassiosirales</taxon>
        <taxon>Thalassiosiraceae</taxon>
        <taxon>Thalassiosira</taxon>
    </lineage>
</organism>